<feature type="domain" description="RelA/SpoT" evidence="1">
    <location>
        <begin position="2"/>
        <end position="86"/>
    </location>
</feature>
<dbReference type="Gene3D" id="3.30.460.10">
    <property type="entry name" value="Beta Polymerase, domain 2"/>
    <property type="match status" value="1"/>
</dbReference>
<dbReference type="GO" id="GO:0015969">
    <property type="term" value="P:guanosine tetraphosphate metabolic process"/>
    <property type="evidence" value="ECO:0007669"/>
    <property type="project" value="InterPro"/>
</dbReference>
<dbReference type="Gene3D" id="1.10.287.860">
    <property type="entry name" value="Nucleotidyltransferase"/>
    <property type="match status" value="1"/>
</dbReference>
<dbReference type="AlphaFoldDB" id="X1RTH0"/>
<dbReference type="Gene3D" id="1.25.40.10">
    <property type="entry name" value="Tetratricopeptide repeat domain"/>
    <property type="match status" value="1"/>
</dbReference>
<protein>
    <recommendedName>
        <fullName evidence="1">RelA/SpoT domain-containing protein</fullName>
    </recommendedName>
</protein>
<gene>
    <name evidence="2" type="ORF">S06H3_53974</name>
</gene>
<accession>X1RTH0</accession>
<dbReference type="InterPro" id="IPR011990">
    <property type="entry name" value="TPR-like_helical_dom_sf"/>
</dbReference>
<dbReference type="PANTHER" id="PTHR41773">
    <property type="entry name" value="GTP PYROPHOSPHATASE-RELATED"/>
    <property type="match status" value="1"/>
</dbReference>
<evidence type="ECO:0000313" key="2">
    <source>
        <dbReference type="EMBL" id="GAI58814.1"/>
    </source>
</evidence>
<dbReference type="Pfam" id="PF04607">
    <property type="entry name" value="RelA_SpoT"/>
    <property type="match status" value="1"/>
</dbReference>
<name>X1RTH0_9ZZZZ</name>
<feature type="non-terminal residue" evidence="2">
    <location>
        <position position="242"/>
    </location>
</feature>
<dbReference type="SUPFAM" id="SSF48452">
    <property type="entry name" value="TPR-like"/>
    <property type="match status" value="1"/>
</dbReference>
<dbReference type="PANTHER" id="PTHR41773:SF1">
    <property type="entry name" value="RELA_SPOT DOMAIN-CONTAINING PROTEIN"/>
    <property type="match status" value="1"/>
</dbReference>
<dbReference type="SUPFAM" id="SSF81301">
    <property type="entry name" value="Nucleotidyltransferase"/>
    <property type="match status" value="1"/>
</dbReference>
<sequence>AICEFIERYFDIDWDNTIDLSQRLKPTEFGYRSIHYIVKFKPGVFPTKDIDVEIPEEVFDLKAEVQVRTVLEHAWADTAHLMSYKGAFRIPDKWERELAGVAAVLEGADSSFARIQAGLQRYAASYGAYMTEEQMRDEIDNLEIILEHDPGNAELAARIGKLAITLGDWQKAIDVLSKYVDSEYQPVLRELGIAMCKLHKANPDTPEYRQGQKYLEAASMPPNRDSDAIASLAGTWKGIDDD</sequence>
<dbReference type="InterPro" id="IPR007685">
    <property type="entry name" value="RelA_SpoT"/>
</dbReference>
<feature type="non-terminal residue" evidence="2">
    <location>
        <position position="1"/>
    </location>
</feature>
<dbReference type="InterPro" id="IPR043519">
    <property type="entry name" value="NT_sf"/>
</dbReference>
<proteinExistence type="predicted"/>
<organism evidence="2">
    <name type="scientific">marine sediment metagenome</name>
    <dbReference type="NCBI Taxonomy" id="412755"/>
    <lineage>
        <taxon>unclassified sequences</taxon>
        <taxon>metagenomes</taxon>
        <taxon>ecological metagenomes</taxon>
    </lineage>
</organism>
<dbReference type="EMBL" id="BARV01034470">
    <property type="protein sequence ID" value="GAI58814.1"/>
    <property type="molecule type" value="Genomic_DNA"/>
</dbReference>
<comment type="caution">
    <text evidence="2">The sequence shown here is derived from an EMBL/GenBank/DDBJ whole genome shotgun (WGS) entry which is preliminary data.</text>
</comment>
<dbReference type="CDD" id="cd05399">
    <property type="entry name" value="NT_Rel-Spo_like"/>
    <property type="match status" value="1"/>
</dbReference>
<reference evidence="2" key="1">
    <citation type="journal article" date="2014" name="Front. Microbiol.">
        <title>High frequency of phylogenetically diverse reductive dehalogenase-homologous genes in deep subseafloor sedimentary metagenomes.</title>
        <authorList>
            <person name="Kawai M."/>
            <person name="Futagami T."/>
            <person name="Toyoda A."/>
            <person name="Takaki Y."/>
            <person name="Nishi S."/>
            <person name="Hori S."/>
            <person name="Arai W."/>
            <person name="Tsubouchi T."/>
            <person name="Morono Y."/>
            <person name="Uchiyama I."/>
            <person name="Ito T."/>
            <person name="Fujiyama A."/>
            <person name="Inagaki F."/>
            <person name="Takami H."/>
        </authorList>
    </citation>
    <scope>NUCLEOTIDE SEQUENCE</scope>
    <source>
        <strain evidence="2">Expedition CK06-06</strain>
    </source>
</reference>
<evidence type="ECO:0000259" key="1">
    <source>
        <dbReference type="Pfam" id="PF04607"/>
    </source>
</evidence>